<dbReference type="InterPro" id="IPR027417">
    <property type="entry name" value="P-loop_NTPase"/>
</dbReference>
<dbReference type="EMBL" id="AJAU01000004">
    <property type="protein sequence ID" value="EOL50564.1"/>
    <property type="molecule type" value="Genomic_DNA"/>
</dbReference>
<dbReference type="OrthoDB" id="2365508at2"/>
<dbReference type="SUPFAM" id="SSF52540">
    <property type="entry name" value="P-loop containing nucleoside triphosphate hydrolases"/>
    <property type="match status" value="1"/>
</dbReference>
<dbReference type="InterPro" id="IPR003593">
    <property type="entry name" value="AAA+_ATPase"/>
</dbReference>
<evidence type="ECO:0000256" key="1">
    <source>
        <dbReference type="ARBA" id="ARBA00022741"/>
    </source>
</evidence>
<dbReference type="PANTHER" id="PTHR43850">
    <property type="entry name" value="ABC TRANSPORTER ATP-BINDING PROTEIN MA_4021-RELATED"/>
    <property type="match status" value="1"/>
</dbReference>
<keyword evidence="1" id="KW-0547">Nucleotide-binding</keyword>
<dbReference type="RefSeq" id="WP_010770541.1">
    <property type="nucleotide sequence ID" value="NZ_KB946332.1"/>
</dbReference>
<dbReference type="SMART" id="SM00382">
    <property type="entry name" value="AAA"/>
    <property type="match status" value="1"/>
</dbReference>
<dbReference type="PATRIC" id="fig|1158612.3.peg.346"/>
<evidence type="ECO:0000313" key="4">
    <source>
        <dbReference type="EMBL" id="EOL50564.1"/>
    </source>
</evidence>
<dbReference type="Gene3D" id="3.40.50.300">
    <property type="entry name" value="P-loop containing nucleotide triphosphate hydrolases"/>
    <property type="match status" value="1"/>
</dbReference>
<dbReference type="AlphaFoldDB" id="R3U9C7"/>
<reference evidence="4 5" key="1">
    <citation type="submission" date="2013-02" db="EMBL/GenBank/DDBJ databases">
        <title>The Genome Sequence of Enterococcus caccae BAA-1240.</title>
        <authorList>
            <consortium name="The Broad Institute Genome Sequencing Platform"/>
            <consortium name="The Broad Institute Genome Sequencing Center for Infectious Disease"/>
            <person name="Earl A.M."/>
            <person name="Gilmore M.S."/>
            <person name="Lebreton F."/>
            <person name="Walker B."/>
            <person name="Young S.K."/>
            <person name="Zeng Q."/>
            <person name="Gargeya S."/>
            <person name="Fitzgerald M."/>
            <person name="Haas B."/>
            <person name="Abouelleil A."/>
            <person name="Alvarado L."/>
            <person name="Arachchi H.M."/>
            <person name="Berlin A.M."/>
            <person name="Chapman S.B."/>
            <person name="Dewar J."/>
            <person name="Goldberg J."/>
            <person name="Griggs A."/>
            <person name="Gujja S."/>
            <person name="Hansen M."/>
            <person name="Howarth C."/>
            <person name="Imamovic A."/>
            <person name="Larimer J."/>
            <person name="McCowan C."/>
            <person name="Murphy C."/>
            <person name="Neiman D."/>
            <person name="Pearson M."/>
            <person name="Priest M."/>
            <person name="Roberts A."/>
            <person name="Saif S."/>
            <person name="Shea T."/>
            <person name="Sisk P."/>
            <person name="Sykes S."/>
            <person name="Wortman J."/>
            <person name="Nusbaum C."/>
            <person name="Birren B."/>
        </authorList>
    </citation>
    <scope>NUCLEOTIDE SEQUENCE [LARGE SCALE GENOMIC DNA]</scope>
    <source>
        <strain evidence="4 5">ATCC BAA-1240</strain>
    </source>
</reference>
<dbReference type="Proteomes" id="UP000013840">
    <property type="component" value="Unassembled WGS sequence"/>
</dbReference>
<evidence type="ECO:0000313" key="5">
    <source>
        <dbReference type="Proteomes" id="UP000013840"/>
    </source>
</evidence>
<feature type="domain" description="ABC transporter" evidence="3">
    <location>
        <begin position="2"/>
        <end position="201"/>
    </location>
</feature>
<dbReference type="InterPro" id="IPR003439">
    <property type="entry name" value="ABC_transporter-like_ATP-bd"/>
</dbReference>
<evidence type="ECO:0000256" key="2">
    <source>
        <dbReference type="ARBA" id="ARBA00022840"/>
    </source>
</evidence>
<proteinExistence type="predicted"/>
<accession>R3U9C7</accession>
<evidence type="ECO:0000259" key="3">
    <source>
        <dbReference type="PROSITE" id="PS50893"/>
    </source>
</evidence>
<comment type="caution">
    <text evidence="4">The sequence shown here is derived from an EMBL/GenBank/DDBJ whole genome shotgun (WGS) entry which is preliminary data.</text>
</comment>
<sequence length="203" mass="23661">MIQIKKLYIKEIDEVIDYEFHKGINYLKGKNGSGKTLLLDYISKLRIPSKQNGNVEISGSVIYMRQNFTFYNRLTVFEYIKFIQKLNGSTVESFYEFLKRYRSELSISAIKNKKIGLLSGGERRLLYVLSILSLKRSWYILDEPFSNLDSEKVEQLLRIIEKMNSDEANFIITAHGSLNIKPLTIIDFDELIMNDTNTVINHE</sequence>
<name>R3U9C7_9ENTE</name>
<dbReference type="PROSITE" id="PS50893">
    <property type="entry name" value="ABC_TRANSPORTER_2"/>
    <property type="match status" value="1"/>
</dbReference>
<dbReference type="PANTHER" id="PTHR43850:SF2">
    <property type="entry name" value="ABC TRANSPORTER ATP-BINDING PROTEIN MA_4021-RELATED"/>
    <property type="match status" value="1"/>
</dbReference>
<dbReference type="Pfam" id="PF00005">
    <property type="entry name" value="ABC_tran"/>
    <property type="match status" value="1"/>
</dbReference>
<gene>
    <name evidence="4" type="ORF">UC7_00337</name>
</gene>
<protein>
    <recommendedName>
        <fullName evidence="3">ABC transporter domain-containing protein</fullName>
    </recommendedName>
</protein>
<dbReference type="eggNOG" id="COG1122">
    <property type="taxonomic scope" value="Bacteria"/>
</dbReference>
<keyword evidence="5" id="KW-1185">Reference proteome</keyword>
<keyword evidence="2" id="KW-0067">ATP-binding</keyword>
<dbReference type="STRING" id="317735.RU98_GL000517"/>
<organism evidence="4 5">
    <name type="scientific">Enterococcus caccae ATCC BAA-1240</name>
    <dbReference type="NCBI Taxonomy" id="1158612"/>
    <lineage>
        <taxon>Bacteria</taxon>
        <taxon>Bacillati</taxon>
        <taxon>Bacillota</taxon>
        <taxon>Bacilli</taxon>
        <taxon>Lactobacillales</taxon>
        <taxon>Enterococcaceae</taxon>
        <taxon>Enterococcus</taxon>
    </lineage>
</organism>
<dbReference type="GO" id="GO:0016887">
    <property type="term" value="F:ATP hydrolysis activity"/>
    <property type="evidence" value="ECO:0007669"/>
    <property type="project" value="InterPro"/>
</dbReference>
<dbReference type="GO" id="GO:0005524">
    <property type="term" value="F:ATP binding"/>
    <property type="evidence" value="ECO:0007669"/>
    <property type="project" value="UniProtKB-KW"/>
</dbReference>